<proteinExistence type="predicted"/>
<accession>A0A8J4SQQ4</accession>
<evidence type="ECO:0000313" key="1">
    <source>
        <dbReference type="EMBL" id="KAF5404133.1"/>
    </source>
</evidence>
<organism evidence="1 2">
    <name type="scientific">Paragonimus heterotremus</name>
    <dbReference type="NCBI Taxonomy" id="100268"/>
    <lineage>
        <taxon>Eukaryota</taxon>
        <taxon>Metazoa</taxon>
        <taxon>Spiralia</taxon>
        <taxon>Lophotrochozoa</taxon>
        <taxon>Platyhelminthes</taxon>
        <taxon>Trematoda</taxon>
        <taxon>Digenea</taxon>
        <taxon>Plagiorchiida</taxon>
        <taxon>Troglotremata</taxon>
        <taxon>Troglotrematidae</taxon>
        <taxon>Paragonimus</taxon>
    </lineage>
</organism>
<reference evidence="1" key="1">
    <citation type="submission" date="2019-05" db="EMBL/GenBank/DDBJ databases">
        <title>Annotation for the trematode Paragonimus heterotremus.</title>
        <authorList>
            <person name="Choi Y.-J."/>
        </authorList>
    </citation>
    <scope>NUCLEOTIDE SEQUENCE</scope>
    <source>
        <strain evidence="1">LC</strain>
    </source>
</reference>
<dbReference type="Proteomes" id="UP000748531">
    <property type="component" value="Unassembled WGS sequence"/>
</dbReference>
<keyword evidence="2" id="KW-1185">Reference proteome</keyword>
<dbReference type="EMBL" id="LUCH01000872">
    <property type="protein sequence ID" value="KAF5404133.1"/>
    <property type="molecule type" value="Genomic_DNA"/>
</dbReference>
<name>A0A8J4SQQ4_9TREM</name>
<protein>
    <submittedName>
        <fullName evidence="1">Uncharacterized protein</fullName>
    </submittedName>
</protein>
<evidence type="ECO:0000313" key="2">
    <source>
        <dbReference type="Proteomes" id="UP000748531"/>
    </source>
</evidence>
<comment type="caution">
    <text evidence="1">The sequence shown here is derived from an EMBL/GenBank/DDBJ whole genome shotgun (WGS) entry which is preliminary data.</text>
</comment>
<gene>
    <name evidence="1" type="ORF">PHET_02211</name>
</gene>
<dbReference type="AlphaFoldDB" id="A0A8J4SQQ4"/>
<sequence length="114" mass="13000">MRATSRRFDRRFASGDTSSRHLDIQKMDGSFPKTSCTRADLCLHWKRHSDNRFLIPVEYLHFPDWFLNEYADMRFASLSKVHGIDVNGAPNINTCVFCNSLSLSISVSSTCHGV</sequence>